<comment type="caution">
    <text evidence="1">The sequence shown here is derived from an EMBL/GenBank/DDBJ whole genome shotgun (WGS) entry which is preliminary data.</text>
</comment>
<protein>
    <submittedName>
        <fullName evidence="1">Uncharacterized protein</fullName>
    </submittedName>
</protein>
<keyword evidence="2" id="KW-1185">Reference proteome</keyword>
<dbReference type="Proteomes" id="UP001148662">
    <property type="component" value="Unassembled WGS sequence"/>
</dbReference>
<gene>
    <name evidence="1" type="ORF">NM688_g4687</name>
</gene>
<reference evidence="1" key="1">
    <citation type="submission" date="2022-07" db="EMBL/GenBank/DDBJ databases">
        <title>Genome Sequence of Phlebia brevispora.</title>
        <authorList>
            <person name="Buettner E."/>
        </authorList>
    </citation>
    <scope>NUCLEOTIDE SEQUENCE</scope>
    <source>
        <strain evidence="1">MPL23</strain>
    </source>
</reference>
<dbReference type="EMBL" id="JANHOG010000797">
    <property type="protein sequence ID" value="KAJ3551468.1"/>
    <property type="molecule type" value="Genomic_DNA"/>
</dbReference>
<sequence>MSETSATMSNSQFVKTYQADLVENYTTMATLTLIGYEFVITFRYEYEFIWQRRWSGATWIFLANRCNSFSIQYLIRVLAALPMTITAAFSALRVFALLDRAYGAAALTFALGLVSVALDLYQQTRAVTYYVDDPVLGPSCYENYRTTPATYIHSKKSSDSMKIVLTYLLVEIINVSTAIAADLLAIVITWIKTHRRVRQASSAGIEPWFESPNPITIINIMLPNIMLSRFLINLRRIESSEPSSAARFSRFSPVNFLIPSISSVIGNLGEPLADGEEGVDDGEDIDIETYEDGSHAIFDSRVDERTADVLGAHTSGVEEVRAALNLPSSSLSNSLTQICGIDKALLPTQDDRSDESAGSLLSQILTATVVFMYSHSHYATVAEFESQIFLFRATENETECKTLSASRATLWRDIATRSTVSFLTTIEFSARQYVDRQGRIPLLCDSTRGGEQKAGTEAKEKKRRAATRENRQDGPRCALHAVVTNRPENLKRQTTPYTALHACTISHHLRSRWHMSRRDTRQTYFPLTATPTSGIRDDIARYPNLCAVSRPDLTRPAPVDAHLDAAGKLALQILLGSLVAQDAESEAPALAP</sequence>
<name>A0ACC1T2D9_9APHY</name>
<organism evidence="1 2">
    <name type="scientific">Phlebia brevispora</name>
    <dbReference type="NCBI Taxonomy" id="194682"/>
    <lineage>
        <taxon>Eukaryota</taxon>
        <taxon>Fungi</taxon>
        <taxon>Dikarya</taxon>
        <taxon>Basidiomycota</taxon>
        <taxon>Agaricomycotina</taxon>
        <taxon>Agaricomycetes</taxon>
        <taxon>Polyporales</taxon>
        <taxon>Meruliaceae</taxon>
        <taxon>Phlebia</taxon>
    </lineage>
</organism>
<evidence type="ECO:0000313" key="2">
    <source>
        <dbReference type="Proteomes" id="UP001148662"/>
    </source>
</evidence>
<accession>A0ACC1T2D9</accession>
<evidence type="ECO:0000313" key="1">
    <source>
        <dbReference type="EMBL" id="KAJ3551468.1"/>
    </source>
</evidence>
<proteinExistence type="predicted"/>